<evidence type="ECO:0000259" key="1">
    <source>
        <dbReference type="Pfam" id="PF13360"/>
    </source>
</evidence>
<dbReference type="PANTHER" id="PTHR34512">
    <property type="entry name" value="CELL SURFACE PROTEIN"/>
    <property type="match status" value="1"/>
</dbReference>
<reference evidence="2 3" key="1">
    <citation type="journal article" date="2011" name="Biochem. Biophys. Res. Commun.">
        <title>Increased number of Arginine-based salt bridges contributes to the thermotolerance of thermotolerant acetic acid bacteria, Acetobacter tropicalis SKU1100.</title>
        <authorList>
            <person name="Matsutani M."/>
            <person name="Hirakawa H."/>
            <person name="Nishikura M."/>
            <person name="Soemphol W."/>
            <person name="Ali I.A.I."/>
            <person name="Yakushi T."/>
            <person name="Matsushita K."/>
        </authorList>
    </citation>
    <scope>NUCLEOTIDE SEQUENCE [LARGE SCALE GENOMIC DNA]</scope>
    <source>
        <strain evidence="2 3">NBRC 101654</strain>
    </source>
</reference>
<organism evidence="2 3">
    <name type="scientific">Acetobacter tropicalis NBRC 101654</name>
    <dbReference type="NCBI Taxonomy" id="749388"/>
    <lineage>
        <taxon>Bacteria</taxon>
        <taxon>Pseudomonadati</taxon>
        <taxon>Pseudomonadota</taxon>
        <taxon>Alphaproteobacteria</taxon>
        <taxon>Acetobacterales</taxon>
        <taxon>Acetobacteraceae</taxon>
        <taxon>Acetobacter</taxon>
    </lineage>
</organism>
<dbReference type="InterPro" id="IPR015943">
    <property type="entry name" value="WD40/YVTN_repeat-like_dom_sf"/>
</dbReference>
<comment type="caution">
    <text evidence="2">The sequence shown here is derived from an EMBL/GenBank/DDBJ whole genome shotgun (WGS) entry which is preliminary data.</text>
</comment>
<dbReference type="Gene3D" id="2.130.10.10">
    <property type="entry name" value="YVTN repeat-like/Quinoprotein amine dehydrogenase"/>
    <property type="match status" value="1"/>
</dbReference>
<dbReference type="SUPFAM" id="SSF50998">
    <property type="entry name" value="Quinoprotein alcohol dehydrogenase-like"/>
    <property type="match status" value="1"/>
</dbReference>
<dbReference type="PANTHER" id="PTHR34512:SF30">
    <property type="entry name" value="OUTER MEMBRANE PROTEIN ASSEMBLY FACTOR BAMB"/>
    <property type="match status" value="1"/>
</dbReference>
<evidence type="ECO:0000313" key="2">
    <source>
        <dbReference type="EMBL" id="GAA09802.1"/>
    </source>
</evidence>
<dbReference type="Proteomes" id="UP000004319">
    <property type="component" value="Unassembled WGS sequence"/>
</dbReference>
<evidence type="ECO:0000313" key="3">
    <source>
        <dbReference type="Proteomes" id="UP000004319"/>
    </source>
</evidence>
<dbReference type="AlphaFoldDB" id="F7VHF7"/>
<dbReference type="SMART" id="SM00564">
    <property type="entry name" value="PQQ"/>
    <property type="match status" value="5"/>
</dbReference>
<accession>F7VHF7</accession>
<name>F7VHF7_9PROT</name>
<dbReference type="InterPro" id="IPR011047">
    <property type="entry name" value="Quinoprotein_ADH-like_sf"/>
</dbReference>
<dbReference type="InterPro" id="IPR002372">
    <property type="entry name" value="PQQ_rpt_dom"/>
</dbReference>
<gene>
    <name evidence="2" type="ORF">ATPR_2806</name>
</gene>
<dbReference type="InterPro" id="IPR018391">
    <property type="entry name" value="PQQ_b-propeller_rpt"/>
</dbReference>
<dbReference type="EMBL" id="BABS01000124">
    <property type="protein sequence ID" value="GAA09802.1"/>
    <property type="molecule type" value="Genomic_DNA"/>
</dbReference>
<protein>
    <submittedName>
        <fullName evidence="2">Dehydrogenase</fullName>
    </submittedName>
</protein>
<sequence>MRHFMTKTRFSTVVRASLARRKLLAGAALAPALAGCSLFDEDEKPILAGHRTDVLSSGSGLEVDKEDHTSITLPDPITVSEWPLVGRVSSHVGSNYKWAGLRERWSKSIGAGISEPDMLAWAALGGFGRGLIQSSPVIQNGRLFIMDAQGIVRAFSWPRMSHLWTVDPKPKKMRSSNLGGGVAVDGDTVYIVSAISEALAVNASTGKVKWRSDIGTPGRSAPTVVDGRVFFGTIDERFFALDAATGRQLWSYGATQADTTVFGLPAPAYANGVVIGGFGGGDLVAFRAETGEVVWSDMLGNVSSQASTLNLTCVRGLPVVVDSTVYAVSMAQVLAAVDIRTGRRLWERAVASQNSILCVGDWLFVVSLDEQLTCIDRLSGHVRWITQLRRFRRVDVSKDIITWMGPVMAGGQLVCISTLPGNGVVRVNPVTGGIISVDSSDAVSFVPPIVVDEQMLIVTNDGKLRSYG</sequence>
<feature type="domain" description="Pyrrolo-quinoline quinone repeat" evidence="1">
    <location>
        <begin position="149"/>
        <end position="386"/>
    </location>
</feature>
<proteinExistence type="predicted"/>
<dbReference type="Pfam" id="PF13360">
    <property type="entry name" value="PQQ_2"/>
    <property type="match status" value="1"/>
</dbReference>